<organism evidence="2 3">
    <name type="scientific">Candidatus Kryptonium thompsonii</name>
    <dbReference type="NCBI Taxonomy" id="1633631"/>
    <lineage>
        <taxon>Bacteria</taxon>
        <taxon>Pseudomonadati</taxon>
        <taxon>Candidatus Kryptoniota</taxon>
        <taxon>Candidatus Kryptonium</taxon>
    </lineage>
</organism>
<reference evidence="1 4" key="1">
    <citation type="submission" date="2015-11" db="EMBL/GenBank/DDBJ databases">
        <authorList>
            <person name="Varghese N."/>
        </authorList>
    </citation>
    <scope>NUCLEOTIDE SEQUENCE [LARGE SCALE GENOMIC DNA]</scope>
    <source>
        <strain evidence="1 4">JGI-8</strain>
    </source>
</reference>
<dbReference type="Proteomes" id="UP000182200">
    <property type="component" value="Unassembled WGS sequence"/>
</dbReference>
<keyword evidence="2" id="KW-0808">Transferase</keyword>
<evidence type="ECO:0000313" key="2">
    <source>
        <dbReference type="EMBL" id="CUU05551.1"/>
    </source>
</evidence>
<dbReference type="Gene3D" id="3.40.50.2000">
    <property type="entry name" value="Glycogen Phosphorylase B"/>
    <property type="match status" value="1"/>
</dbReference>
<accession>A0A0P1MLD0</accession>
<accession>A0A0P1M7S7</accession>
<evidence type="ECO:0000313" key="4">
    <source>
        <dbReference type="Proteomes" id="UP000182200"/>
    </source>
</evidence>
<dbReference type="STRING" id="1633631.GCA_001442925_01282"/>
<dbReference type="OrthoDB" id="9811902at2"/>
<accession>A0A0S4N5W7</accession>
<proteinExistence type="predicted"/>
<name>A0A0N7MZ66_9BACT</name>
<dbReference type="SUPFAM" id="SSF53756">
    <property type="entry name" value="UDP-Glycosyltransferase/glycogen phosphorylase"/>
    <property type="match status" value="1"/>
</dbReference>
<accession>A0A0P1MS68</accession>
<dbReference type="EMBL" id="CZVI01000021">
    <property type="protein sequence ID" value="CUS90575.1"/>
    <property type="molecule type" value="Genomic_DNA"/>
</dbReference>
<dbReference type="AlphaFoldDB" id="A0A0N7MZ66"/>
<protein>
    <submittedName>
        <fullName evidence="2">Glycosyl transferases group 1</fullName>
    </submittedName>
</protein>
<accession>A0A0P1MDD3</accession>
<keyword evidence="4" id="KW-1185">Reference proteome</keyword>
<accession>A0A0P1M7I4</accession>
<dbReference type="GO" id="GO:0016740">
    <property type="term" value="F:transferase activity"/>
    <property type="evidence" value="ECO:0007669"/>
    <property type="project" value="UniProtKB-KW"/>
</dbReference>
<evidence type="ECO:0000313" key="1">
    <source>
        <dbReference type="EMBL" id="CUS90575.1"/>
    </source>
</evidence>
<accession>A0A0P1M5H4</accession>
<gene>
    <name evidence="2" type="ORF">JGI4_01287</name>
    <name evidence="1" type="ORF">JGI8_01443</name>
</gene>
<sequence>MLRKVLMITYYFPPVVYGSSIRVLNFVRHLLDYNWSSSVLTLNHSTFPTLKDFTLSEAVKESKSKVYAVNLLKPFSKIATVRYPNTKKELTSKFLFYIARVFGLDEPEDVWKFKAIKLGEKILRSDKYNAIIAFAPPLSTIKIGSYLSKKFKIPLIVDYHSIPHQRRLIGSKEEKLLRACSSIIADNRKVKDHLLQNYLFLDYNSIKIIPTGFDFSEFKGHSPRVDDKFTLTISYGKITAKRFKPILTALASLAKKELLFKKSLSLNLIGIPANEVINLLSKLQLKENVNIYLNIQRENYIKILLSSNFLIYLDDFDIANVPYDYTATGKPYIAIISGQNNYRYIIGDYKNCLIADINEPSSIINTFAKAFELYINQREIKPRVDFESYDIKKVIINLVRELEMLTFD</sequence>
<accession>A0A0P1M222</accession>
<accession>A0A0N7MZ66</accession>
<dbReference type="RefSeq" id="WP_047133186.1">
    <property type="nucleotide sequence ID" value="NZ_CZVI01000021.1"/>
</dbReference>
<accession>A0A0P1LBI4</accession>
<evidence type="ECO:0000313" key="3">
    <source>
        <dbReference type="Proteomes" id="UP000182011"/>
    </source>
</evidence>
<accession>A0A0P1LCJ4</accession>
<accession>A0A0P1LDF3</accession>
<dbReference type="EMBL" id="FAOP01000005">
    <property type="protein sequence ID" value="CUU05551.1"/>
    <property type="molecule type" value="Genomic_DNA"/>
</dbReference>
<reference evidence="2 3" key="2">
    <citation type="submission" date="2015-11" db="EMBL/GenBank/DDBJ databases">
        <authorList>
            <person name="Zhang Y."/>
            <person name="Guo Z."/>
        </authorList>
    </citation>
    <scope>NUCLEOTIDE SEQUENCE [LARGE SCALE GENOMIC DNA]</scope>
    <source>
        <strain evidence="2">JGI-4</strain>
    </source>
</reference>
<dbReference type="Proteomes" id="UP000182011">
    <property type="component" value="Unassembled WGS sequence"/>
</dbReference>